<dbReference type="GO" id="GO:0006275">
    <property type="term" value="P:regulation of DNA replication"/>
    <property type="evidence" value="ECO:0007669"/>
    <property type="project" value="InterPro"/>
</dbReference>
<dbReference type="Gene3D" id="3.40.50.300">
    <property type="entry name" value="P-loop containing nucleotide triphosphate hydrolases"/>
    <property type="match status" value="1"/>
</dbReference>
<dbReference type="Pfam" id="PF08299">
    <property type="entry name" value="Bac_DnaA_C"/>
    <property type="match status" value="1"/>
</dbReference>
<proteinExistence type="inferred from homology"/>
<dbReference type="InterPro" id="IPR013159">
    <property type="entry name" value="DnaA_C"/>
</dbReference>
<dbReference type="Proteomes" id="UP000317243">
    <property type="component" value="Unassembled WGS sequence"/>
</dbReference>
<evidence type="ECO:0000256" key="6">
    <source>
        <dbReference type="ARBA" id="ARBA00023125"/>
    </source>
</evidence>
<dbReference type="InterPro" id="IPR027417">
    <property type="entry name" value="P-loop_NTPase"/>
</dbReference>
<evidence type="ECO:0000256" key="4">
    <source>
        <dbReference type="ARBA" id="ARBA00022840"/>
    </source>
</evidence>
<dbReference type="PRINTS" id="PR00051">
    <property type="entry name" value="DNAA"/>
</dbReference>
<organism evidence="10 11">
    <name type="scientific">Thalassoglobus neptunius</name>
    <dbReference type="NCBI Taxonomy" id="1938619"/>
    <lineage>
        <taxon>Bacteria</taxon>
        <taxon>Pseudomonadati</taxon>
        <taxon>Planctomycetota</taxon>
        <taxon>Planctomycetia</taxon>
        <taxon>Planctomycetales</taxon>
        <taxon>Planctomycetaceae</taxon>
        <taxon>Thalassoglobus</taxon>
    </lineage>
</organism>
<dbReference type="GO" id="GO:0008289">
    <property type="term" value="F:lipid binding"/>
    <property type="evidence" value="ECO:0007669"/>
    <property type="project" value="UniProtKB-KW"/>
</dbReference>
<evidence type="ECO:0000256" key="2">
    <source>
        <dbReference type="ARBA" id="ARBA00022705"/>
    </source>
</evidence>
<dbReference type="RefSeq" id="WP_146507285.1">
    <property type="nucleotide sequence ID" value="NZ_SIHI01000001.1"/>
</dbReference>
<accession>A0A5C5X5C4</accession>
<dbReference type="OrthoDB" id="9807019at2"/>
<dbReference type="GO" id="GO:0005524">
    <property type="term" value="F:ATP binding"/>
    <property type="evidence" value="ECO:0007669"/>
    <property type="project" value="UniProtKB-KW"/>
</dbReference>
<dbReference type="EMBL" id="SIHI01000001">
    <property type="protein sequence ID" value="TWT57453.1"/>
    <property type="molecule type" value="Genomic_DNA"/>
</dbReference>
<name>A0A5C5X5C4_9PLAN</name>
<evidence type="ECO:0000259" key="8">
    <source>
        <dbReference type="SMART" id="SM00382"/>
    </source>
</evidence>
<comment type="caution">
    <text evidence="10">The sequence shown here is derived from an EMBL/GenBank/DDBJ whole genome shotgun (WGS) entry which is preliminary data.</text>
</comment>
<dbReference type="SUPFAM" id="SSF48295">
    <property type="entry name" value="TrpR-like"/>
    <property type="match status" value="1"/>
</dbReference>
<dbReference type="CDD" id="cd06571">
    <property type="entry name" value="Bac_DnaA_C"/>
    <property type="match status" value="1"/>
</dbReference>
<dbReference type="Pfam" id="PF00308">
    <property type="entry name" value="Bac_DnaA"/>
    <property type="match status" value="1"/>
</dbReference>
<dbReference type="InterPro" id="IPR010921">
    <property type="entry name" value="Trp_repressor/repl_initiator"/>
</dbReference>
<dbReference type="AlphaFoldDB" id="A0A5C5X5C4"/>
<dbReference type="SMART" id="SM00382">
    <property type="entry name" value="AAA"/>
    <property type="match status" value="1"/>
</dbReference>
<dbReference type="Gene3D" id="1.10.1750.10">
    <property type="match status" value="1"/>
</dbReference>
<protein>
    <submittedName>
        <fullName evidence="10">Chromosomal replication initiator protein DnaA</fullName>
    </submittedName>
</protein>
<dbReference type="InterPro" id="IPR020591">
    <property type="entry name" value="Chromosome_initiator_DnaA-like"/>
</dbReference>
<feature type="domain" description="Chromosomal replication initiator DnaA C-terminal" evidence="9">
    <location>
        <begin position="244"/>
        <end position="313"/>
    </location>
</feature>
<evidence type="ECO:0000259" key="9">
    <source>
        <dbReference type="SMART" id="SM00760"/>
    </source>
</evidence>
<feature type="domain" description="AAA+ ATPase" evidence="8">
    <location>
        <begin position="37"/>
        <end position="161"/>
    </location>
</feature>
<evidence type="ECO:0000256" key="7">
    <source>
        <dbReference type="RuleBase" id="RU004227"/>
    </source>
</evidence>
<dbReference type="InterPro" id="IPR003593">
    <property type="entry name" value="AAA+_ATPase"/>
</dbReference>
<dbReference type="GO" id="GO:0006270">
    <property type="term" value="P:DNA replication initiation"/>
    <property type="evidence" value="ECO:0007669"/>
    <property type="project" value="InterPro"/>
</dbReference>
<keyword evidence="4" id="KW-0067">ATP-binding</keyword>
<dbReference type="GO" id="GO:0003688">
    <property type="term" value="F:DNA replication origin binding"/>
    <property type="evidence" value="ECO:0007669"/>
    <property type="project" value="TreeGrafter"/>
</dbReference>
<keyword evidence="3" id="KW-0547">Nucleotide-binding</keyword>
<reference evidence="10 11" key="1">
    <citation type="submission" date="2019-02" db="EMBL/GenBank/DDBJ databases">
        <title>Deep-cultivation of Planctomycetes and their phenomic and genomic characterization uncovers novel biology.</title>
        <authorList>
            <person name="Wiegand S."/>
            <person name="Jogler M."/>
            <person name="Boedeker C."/>
            <person name="Pinto D."/>
            <person name="Vollmers J."/>
            <person name="Rivas-Marin E."/>
            <person name="Kohn T."/>
            <person name="Peeters S.H."/>
            <person name="Heuer A."/>
            <person name="Rast P."/>
            <person name="Oberbeckmann S."/>
            <person name="Bunk B."/>
            <person name="Jeske O."/>
            <person name="Meyerdierks A."/>
            <person name="Storesund J.E."/>
            <person name="Kallscheuer N."/>
            <person name="Luecker S."/>
            <person name="Lage O.M."/>
            <person name="Pohl T."/>
            <person name="Merkel B.J."/>
            <person name="Hornburger P."/>
            <person name="Mueller R.-W."/>
            <person name="Bruemmer F."/>
            <person name="Labrenz M."/>
            <person name="Spormann A.M."/>
            <person name="Op Den Camp H."/>
            <person name="Overmann J."/>
            <person name="Amann R."/>
            <person name="Jetten M.S.M."/>
            <person name="Mascher T."/>
            <person name="Medema M.H."/>
            <person name="Devos D.P."/>
            <person name="Kaster A.-K."/>
            <person name="Ovreas L."/>
            <person name="Rohde M."/>
            <person name="Galperin M.Y."/>
            <person name="Jogler C."/>
        </authorList>
    </citation>
    <scope>NUCLEOTIDE SEQUENCE [LARGE SCALE GENOMIC DNA]</scope>
    <source>
        <strain evidence="10 11">KOR42</strain>
    </source>
</reference>
<comment type="similarity">
    <text evidence="7">Belongs to the DnaA family.</text>
</comment>
<keyword evidence="11" id="KW-1185">Reference proteome</keyword>
<dbReference type="SMART" id="SM00760">
    <property type="entry name" value="Bac_DnaA_C"/>
    <property type="match status" value="1"/>
</dbReference>
<keyword evidence="1" id="KW-0963">Cytoplasm</keyword>
<keyword evidence="6" id="KW-0238">DNA-binding</keyword>
<keyword evidence="5" id="KW-0446">Lipid-binding</keyword>
<evidence type="ECO:0000313" key="10">
    <source>
        <dbReference type="EMBL" id="TWT57453.1"/>
    </source>
</evidence>
<evidence type="ECO:0000256" key="3">
    <source>
        <dbReference type="ARBA" id="ARBA00022741"/>
    </source>
</evidence>
<dbReference type="PANTHER" id="PTHR30050">
    <property type="entry name" value="CHROMOSOMAL REPLICATION INITIATOR PROTEIN DNAA"/>
    <property type="match status" value="1"/>
</dbReference>
<dbReference type="InterPro" id="IPR013317">
    <property type="entry name" value="DnaA_dom"/>
</dbReference>
<dbReference type="SUPFAM" id="SSF52540">
    <property type="entry name" value="P-loop containing nucleoside triphosphate hydrolases"/>
    <property type="match status" value="1"/>
</dbReference>
<sequence>MGSAIRQHDQHPFLVISENRLGVAAIKRLGPHTRRRNIQLVTLFGEPGTGKSRLARELIRSWDSKRSDGKTIFVTASQYAAELAEASTDDAIRQFQRRYRHEVKLFVCEDIQSLAGRPESQRQLTAAIDQVISEGACVLLTSTLRPSQIPRFSRRLADRIRGGLSVTLKLPKESSRVKLIQHFLKSESITLSSEQISVISKKYEVSAREILSLLEHIKALHRLNRPTDDWLAEIDKLAEHSEVELKQISAIVAKQFETTVADLKSPKRSQSIKTARQVAMFLAREHTELTLKEIGQYFGRGNHSTVIHACRKVSELIGTDPVLAHQVETANRAII</sequence>
<dbReference type="PANTHER" id="PTHR30050:SF2">
    <property type="entry name" value="CHROMOSOMAL REPLICATION INITIATOR PROTEIN DNAA"/>
    <property type="match status" value="1"/>
</dbReference>
<gene>
    <name evidence="10" type="primary">dnaA_1</name>
    <name evidence="10" type="ORF">KOR42_08140</name>
</gene>
<evidence type="ECO:0000256" key="5">
    <source>
        <dbReference type="ARBA" id="ARBA00023121"/>
    </source>
</evidence>
<evidence type="ECO:0000313" key="11">
    <source>
        <dbReference type="Proteomes" id="UP000317243"/>
    </source>
</evidence>
<dbReference type="CDD" id="cd00009">
    <property type="entry name" value="AAA"/>
    <property type="match status" value="1"/>
</dbReference>
<evidence type="ECO:0000256" key="1">
    <source>
        <dbReference type="ARBA" id="ARBA00022490"/>
    </source>
</evidence>
<keyword evidence="2 7" id="KW-0235">DNA replication</keyword>
<dbReference type="GO" id="GO:0005886">
    <property type="term" value="C:plasma membrane"/>
    <property type="evidence" value="ECO:0007669"/>
    <property type="project" value="TreeGrafter"/>
</dbReference>